<sequence>MSTARVSRTSESLLSDPVMAAPVDANAAAQVKGPDPRLPPEICERIIDHLNPLEMWPEGERQTLLDCALVCQGWYTKSRVDFFEEPRIHTREQAITCVRVGYYRSGVGIDSHDAGRETSKAVLAQLRVLLYAPFSILELARIQSYHIIVTMECDLAIGEPLLSGHLFISSSEDLLLLQAALVQIKVHGSAA</sequence>
<dbReference type="Proteomes" id="UP000076871">
    <property type="component" value="Unassembled WGS sequence"/>
</dbReference>
<organism evidence="1 2">
    <name type="scientific">Laetiporus sulphureus 93-53</name>
    <dbReference type="NCBI Taxonomy" id="1314785"/>
    <lineage>
        <taxon>Eukaryota</taxon>
        <taxon>Fungi</taxon>
        <taxon>Dikarya</taxon>
        <taxon>Basidiomycota</taxon>
        <taxon>Agaricomycotina</taxon>
        <taxon>Agaricomycetes</taxon>
        <taxon>Polyporales</taxon>
        <taxon>Laetiporus</taxon>
    </lineage>
</organism>
<name>A0A165DCC6_9APHY</name>
<dbReference type="EMBL" id="KV427636">
    <property type="protein sequence ID" value="KZT04550.1"/>
    <property type="molecule type" value="Genomic_DNA"/>
</dbReference>
<evidence type="ECO:0000313" key="2">
    <source>
        <dbReference type="Proteomes" id="UP000076871"/>
    </source>
</evidence>
<keyword evidence="2" id="KW-1185">Reference proteome</keyword>
<reference evidence="1 2" key="1">
    <citation type="journal article" date="2016" name="Mol. Biol. Evol.">
        <title>Comparative Genomics of Early-Diverging Mushroom-Forming Fungi Provides Insights into the Origins of Lignocellulose Decay Capabilities.</title>
        <authorList>
            <person name="Nagy L.G."/>
            <person name="Riley R."/>
            <person name="Tritt A."/>
            <person name="Adam C."/>
            <person name="Daum C."/>
            <person name="Floudas D."/>
            <person name="Sun H."/>
            <person name="Yadav J.S."/>
            <person name="Pangilinan J."/>
            <person name="Larsson K.H."/>
            <person name="Matsuura K."/>
            <person name="Barry K."/>
            <person name="Labutti K."/>
            <person name="Kuo R."/>
            <person name="Ohm R.A."/>
            <person name="Bhattacharya S.S."/>
            <person name="Shirouzu T."/>
            <person name="Yoshinaga Y."/>
            <person name="Martin F.M."/>
            <person name="Grigoriev I.V."/>
            <person name="Hibbett D.S."/>
        </authorList>
    </citation>
    <scope>NUCLEOTIDE SEQUENCE [LARGE SCALE GENOMIC DNA]</scope>
    <source>
        <strain evidence="1 2">93-53</strain>
    </source>
</reference>
<dbReference type="RefSeq" id="XP_040762290.1">
    <property type="nucleotide sequence ID" value="XM_040909348.1"/>
</dbReference>
<protein>
    <submittedName>
        <fullName evidence="1">Uncharacterized protein</fullName>
    </submittedName>
</protein>
<dbReference type="InParanoid" id="A0A165DCC6"/>
<proteinExistence type="predicted"/>
<evidence type="ECO:0000313" key="1">
    <source>
        <dbReference type="EMBL" id="KZT04550.1"/>
    </source>
</evidence>
<accession>A0A165DCC6</accession>
<dbReference type="AlphaFoldDB" id="A0A165DCC6"/>
<dbReference type="OrthoDB" id="2798901at2759"/>
<gene>
    <name evidence="1" type="ORF">LAESUDRAFT_728050</name>
</gene>
<dbReference type="GeneID" id="63826377"/>